<feature type="transmembrane region" description="Helical" evidence="1">
    <location>
        <begin position="69"/>
        <end position="86"/>
    </location>
</feature>
<keyword evidence="1" id="KW-0812">Transmembrane</keyword>
<evidence type="ECO:0000313" key="2">
    <source>
        <dbReference type="EMBL" id="KAF2500728.1"/>
    </source>
</evidence>
<dbReference type="Proteomes" id="UP000799750">
    <property type="component" value="Unassembled WGS sequence"/>
</dbReference>
<keyword evidence="3" id="KW-1185">Reference proteome</keyword>
<evidence type="ECO:0000313" key="3">
    <source>
        <dbReference type="Proteomes" id="UP000799750"/>
    </source>
</evidence>
<organism evidence="2 3">
    <name type="scientific">Lophium mytilinum</name>
    <dbReference type="NCBI Taxonomy" id="390894"/>
    <lineage>
        <taxon>Eukaryota</taxon>
        <taxon>Fungi</taxon>
        <taxon>Dikarya</taxon>
        <taxon>Ascomycota</taxon>
        <taxon>Pezizomycotina</taxon>
        <taxon>Dothideomycetes</taxon>
        <taxon>Pleosporomycetidae</taxon>
        <taxon>Mytilinidiales</taxon>
        <taxon>Mytilinidiaceae</taxon>
        <taxon>Lophium</taxon>
    </lineage>
</organism>
<accession>A0A6A6R7J4</accession>
<keyword evidence="1" id="KW-1133">Transmembrane helix</keyword>
<evidence type="ECO:0000256" key="1">
    <source>
        <dbReference type="SAM" id="Phobius"/>
    </source>
</evidence>
<protein>
    <submittedName>
        <fullName evidence="2">Uncharacterized protein</fullName>
    </submittedName>
</protein>
<proteinExistence type="predicted"/>
<keyword evidence="1" id="KW-0472">Membrane</keyword>
<reference evidence="2" key="1">
    <citation type="journal article" date="2020" name="Stud. Mycol.">
        <title>101 Dothideomycetes genomes: a test case for predicting lifestyles and emergence of pathogens.</title>
        <authorList>
            <person name="Haridas S."/>
            <person name="Albert R."/>
            <person name="Binder M."/>
            <person name="Bloem J."/>
            <person name="Labutti K."/>
            <person name="Salamov A."/>
            <person name="Andreopoulos B."/>
            <person name="Baker S."/>
            <person name="Barry K."/>
            <person name="Bills G."/>
            <person name="Bluhm B."/>
            <person name="Cannon C."/>
            <person name="Castanera R."/>
            <person name="Culley D."/>
            <person name="Daum C."/>
            <person name="Ezra D."/>
            <person name="Gonzalez J."/>
            <person name="Henrissat B."/>
            <person name="Kuo A."/>
            <person name="Liang C."/>
            <person name="Lipzen A."/>
            <person name="Lutzoni F."/>
            <person name="Magnuson J."/>
            <person name="Mondo S."/>
            <person name="Nolan M."/>
            <person name="Ohm R."/>
            <person name="Pangilinan J."/>
            <person name="Park H.-J."/>
            <person name="Ramirez L."/>
            <person name="Alfaro M."/>
            <person name="Sun H."/>
            <person name="Tritt A."/>
            <person name="Yoshinaga Y."/>
            <person name="Zwiers L.-H."/>
            <person name="Turgeon B."/>
            <person name="Goodwin S."/>
            <person name="Spatafora J."/>
            <person name="Crous P."/>
            <person name="Grigoriev I."/>
        </authorList>
    </citation>
    <scope>NUCLEOTIDE SEQUENCE</scope>
    <source>
        <strain evidence="2">CBS 269.34</strain>
    </source>
</reference>
<dbReference type="EMBL" id="MU004183">
    <property type="protein sequence ID" value="KAF2500728.1"/>
    <property type="molecule type" value="Genomic_DNA"/>
</dbReference>
<gene>
    <name evidence="2" type="ORF">BU16DRAFT_256593</name>
</gene>
<name>A0A6A6R7J4_9PEZI</name>
<sequence>MRVHVTRLQVHESDPESTSAAKWACGVERTSVCSNYLFVSTSPLDSRVHCGAGARVEAYLRKKYHLPESALVCISALALVLYATIWRTSMLQDRG</sequence>
<dbReference type="AlphaFoldDB" id="A0A6A6R7J4"/>